<name>A0A2P6MZS0_9EUKA</name>
<accession>A0A2P6MZS0</accession>
<dbReference type="InParanoid" id="A0A2P6MZS0"/>
<dbReference type="Proteomes" id="UP000241769">
    <property type="component" value="Unassembled WGS sequence"/>
</dbReference>
<dbReference type="EMBL" id="MDYQ01000274">
    <property type="protein sequence ID" value="PRP77212.1"/>
    <property type="molecule type" value="Genomic_DNA"/>
</dbReference>
<sequence length="79" mass="9136">MLYYDIKFVIPLVARGPNAFLSLCPIFYRLYKANRRTHRVQPTAAHTNYAMTYLLQCIVESSGLDQRHFDCTSRAHNGV</sequence>
<dbReference type="AlphaFoldDB" id="A0A2P6MZS0"/>
<reference evidence="1 2" key="1">
    <citation type="journal article" date="2018" name="Genome Biol. Evol.">
        <title>Multiple Roots of Fruiting Body Formation in Amoebozoa.</title>
        <authorList>
            <person name="Hillmann F."/>
            <person name="Forbes G."/>
            <person name="Novohradska S."/>
            <person name="Ferling I."/>
            <person name="Riege K."/>
            <person name="Groth M."/>
            <person name="Westermann M."/>
            <person name="Marz M."/>
            <person name="Spaller T."/>
            <person name="Winckler T."/>
            <person name="Schaap P."/>
            <person name="Glockner G."/>
        </authorList>
    </citation>
    <scope>NUCLEOTIDE SEQUENCE [LARGE SCALE GENOMIC DNA]</scope>
    <source>
        <strain evidence="1 2">Jena</strain>
    </source>
</reference>
<gene>
    <name evidence="1" type="ORF">PROFUN_15764</name>
</gene>
<evidence type="ECO:0000313" key="1">
    <source>
        <dbReference type="EMBL" id="PRP77212.1"/>
    </source>
</evidence>
<comment type="caution">
    <text evidence="1">The sequence shown here is derived from an EMBL/GenBank/DDBJ whole genome shotgun (WGS) entry which is preliminary data.</text>
</comment>
<organism evidence="1 2">
    <name type="scientific">Planoprotostelium fungivorum</name>
    <dbReference type="NCBI Taxonomy" id="1890364"/>
    <lineage>
        <taxon>Eukaryota</taxon>
        <taxon>Amoebozoa</taxon>
        <taxon>Evosea</taxon>
        <taxon>Variosea</taxon>
        <taxon>Cavosteliida</taxon>
        <taxon>Cavosteliaceae</taxon>
        <taxon>Planoprotostelium</taxon>
    </lineage>
</organism>
<proteinExistence type="predicted"/>
<evidence type="ECO:0000313" key="2">
    <source>
        <dbReference type="Proteomes" id="UP000241769"/>
    </source>
</evidence>
<keyword evidence="2" id="KW-1185">Reference proteome</keyword>
<protein>
    <submittedName>
        <fullName evidence="1">Uncharacterized protein</fullName>
    </submittedName>
</protein>